<protein>
    <submittedName>
        <fullName evidence="2">Uncharacterized protein</fullName>
    </submittedName>
</protein>
<feature type="region of interest" description="Disordered" evidence="1">
    <location>
        <begin position="77"/>
        <end position="111"/>
    </location>
</feature>
<evidence type="ECO:0000313" key="2">
    <source>
        <dbReference type="EMBL" id="QHT23787.1"/>
    </source>
</evidence>
<evidence type="ECO:0000256" key="1">
    <source>
        <dbReference type="SAM" id="MobiDB-lite"/>
    </source>
</evidence>
<accession>A0A6C0E3N3</accession>
<reference evidence="2" key="1">
    <citation type="journal article" date="2020" name="Nature">
        <title>Giant virus diversity and host interactions through global metagenomics.</title>
        <authorList>
            <person name="Schulz F."/>
            <person name="Roux S."/>
            <person name="Paez-Espino D."/>
            <person name="Jungbluth S."/>
            <person name="Walsh D.A."/>
            <person name="Denef V.J."/>
            <person name="McMahon K.D."/>
            <person name="Konstantinidis K.T."/>
            <person name="Eloe-Fadrosh E.A."/>
            <person name="Kyrpides N.C."/>
            <person name="Woyke T."/>
        </authorList>
    </citation>
    <scope>NUCLEOTIDE SEQUENCE</scope>
    <source>
        <strain evidence="2">GVMAG-M-3300023179-132</strain>
    </source>
</reference>
<organism evidence="2">
    <name type="scientific">viral metagenome</name>
    <dbReference type="NCBI Taxonomy" id="1070528"/>
    <lineage>
        <taxon>unclassified sequences</taxon>
        <taxon>metagenomes</taxon>
        <taxon>organismal metagenomes</taxon>
    </lineage>
</organism>
<feature type="compositionally biased region" description="Basic residues" evidence="1">
    <location>
        <begin position="81"/>
        <end position="111"/>
    </location>
</feature>
<dbReference type="AlphaFoldDB" id="A0A6C0E3N3"/>
<dbReference type="EMBL" id="MN739735">
    <property type="protein sequence ID" value="QHT23787.1"/>
    <property type="molecule type" value="Genomic_DNA"/>
</dbReference>
<sequence>MTTTKKRGGGVYDDLLNASQTHVAPPTLEAGNKLSVLAGGSAALFIPFKGGEGLADTHAGLGDTIRQAGANSKFDALVGGKIRRRKQTKKSKKRKNKARKSKKSRKTKRRN</sequence>
<name>A0A6C0E3N3_9ZZZZ</name>
<proteinExistence type="predicted"/>